<proteinExistence type="predicted"/>
<gene>
    <name evidence="1" type="ORF">NDU88_003672</name>
</gene>
<reference evidence="1" key="1">
    <citation type="journal article" date="2022" name="bioRxiv">
        <title>Sequencing and chromosome-scale assembly of the giantPleurodeles waltlgenome.</title>
        <authorList>
            <person name="Brown T."/>
            <person name="Elewa A."/>
            <person name="Iarovenko S."/>
            <person name="Subramanian E."/>
            <person name="Araus A.J."/>
            <person name="Petzold A."/>
            <person name="Susuki M."/>
            <person name="Suzuki K.-i.T."/>
            <person name="Hayashi T."/>
            <person name="Toyoda A."/>
            <person name="Oliveira C."/>
            <person name="Osipova E."/>
            <person name="Leigh N.D."/>
            <person name="Simon A."/>
            <person name="Yun M.H."/>
        </authorList>
    </citation>
    <scope>NUCLEOTIDE SEQUENCE</scope>
    <source>
        <strain evidence="1">20211129_DDA</strain>
        <tissue evidence="1">Liver</tissue>
    </source>
</reference>
<evidence type="ECO:0000313" key="2">
    <source>
        <dbReference type="Proteomes" id="UP001066276"/>
    </source>
</evidence>
<dbReference type="AlphaFoldDB" id="A0AAV7VGQ0"/>
<dbReference type="Proteomes" id="UP001066276">
    <property type="component" value="Chromosome 2_1"/>
</dbReference>
<sequence length="157" mass="17111">MAHDDKPHCGNAACQVGFGSSYIDRHIEELRGAWGGSEHSRREGRARAVGWTNEGVERAAALKLSYPGVVHWDGRSRAPAGVPGSPAKTGMVQGDRGGLHRPLDAHRQPPNTYTQNGTAMWKNNRVIGLAFLELNGHTVLDYDEETLEVGEVQEVCE</sequence>
<evidence type="ECO:0000313" key="1">
    <source>
        <dbReference type="EMBL" id="KAJ1199840.1"/>
    </source>
</evidence>
<keyword evidence="2" id="KW-1185">Reference proteome</keyword>
<dbReference type="EMBL" id="JANPWB010000003">
    <property type="protein sequence ID" value="KAJ1199840.1"/>
    <property type="molecule type" value="Genomic_DNA"/>
</dbReference>
<organism evidence="1 2">
    <name type="scientific">Pleurodeles waltl</name>
    <name type="common">Iberian ribbed newt</name>
    <dbReference type="NCBI Taxonomy" id="8319"/>
    <lineage>
        <taxon>Eukaryota</taxon>
        <taxon>Metazoa</taxon>
        <taxon>Chordata</taxon>
        <taxon>Craniata</taxon>
        <taxon>Vertebrata</taxon>
        <taxon>Euteleostomi</taxon>
        <taxon>Amphibia</taxon>
        <taxon>Batrachia</taxon>
        <taxon>Caudata</taxon>
        <taxon>Salamandroidea</taxon>
        <taxon>Salamandridae</taxon>
        <taxon>Pleurodelinae</taxon>
        <taxon>Pleurodeles</taxon>
    </lineage>
</organism>
<accession>A0AAV7VGQ0</accession>
<protein>
    <submittedName>
        <fullName evidence="1">Uncharacterized protein</fullName>
    </submittedName>
</protein>
<name>A0AAV7VGQ0_PLEWA</name>
<comment type="caution">
    <text evidence="1">The sequence shown here is derived from an EMBL/GenBank/DDBJ whole genome shotgun (WGS) entry which is preliminary data.</text>
</comment>